<sequence length="95" mass="10516">RVEARYRATDETIAVLVSVQRQIIVNAIPLLAPGGMILYSTCSIDPRENQEQALWAASQHLLRIDQEQMVFPGGKPGDPLTRYTDGSYAAMIVQT</sequence>
<evidence type="ECO:0000256" key="2">
    <source>
        <dbReference type="ARBA" id="ARBA00022679"/>
    </source>
</evidence>
<reference evidence="6" key="1">
    <citation type="submission" date="2018-06" db="EMBL/GenBank/DDBJ databases">
        <authorList>
            <person name="Zhirakovskaya E."/>
        </authorList>
    </citation>
    <scope>NUCLEOTIDE SEQUENCE</scope>
</reference>
<keyword evidence="1" id="KW-0489">Methyltransferase</keyword>
<dbReference type="PANTHER" id="PTHR22807:SF30">
    <property type="entry name" value="28S RRNA (CYTOSINE(4447)-C(5))-METHYLTRANSFERASE-RELATED"/>
    <property type="match status" value="1"/>
</dbReference>
<dbReference type="EMBL" id="UOGK01000348">
    <property type="protein sequence ID" value="VAX40184.1"/>
    <property type="molecule type" value="Genomic_DNA"/>
</dbReference>
<dbReference type="GO" id="GO:0003723">
    <property type="term" value="F:RNA binding"/>
    <property type="evidence" value="ECO:0007669"/>
    <property type="project" value="UniProtKB-KW"/>
</dbReference>
<keyword evidence="4" id="KW-0694">RNA-binding</keyword>
<keyword evidence="2" id="KW-0808">Transferase</keyword>
<evidence type="ECO:0000259" key="5">
    <source>
        <dbReference type="PROSITE" id="PS51686"/>
    </source>
</evidence>
<evidence type="ECO:0000256" key="3">
    <source>
        <dbReference type="ARBA" id="ARBA00022691"/>
    </source>
</evidence>
<dbReference type="SUPFAM" id="SSF53335">
    <property type="entry name" value="S-adenosyl-L-methionine-dependent methyltransferases"/>
    <property type="match status" value="1"/>
</dbReference>
<evidence type="ECO:0000313" key="6">
    <source>
        <dbReference type="EMBL" id="VAX40184.1"/>
    </source>
</evidence>
<dbReference type="InterPro" id="IPR001678">
    <property type="entry name" value="MeTrfase_RsmB-F_NOP2_dom"/>
</dbReference>
<protein>
    <recommendedName>
        <fullName evidence="5">SAM-dependent MTase RsmB/NOP-type domain-containing protein</fullName>
    </recommendedName>
</protein>
<evidence type="ECO:0000256" key="1">
    <source>
        <dbReference type="ARBA" id="ARBA00022603"/>
    </source>
</evidence>
<keyword evidence="3" id="KW-0949">S-adenosyl-L-methionine</keyword>
<dbReference type="InterPro" id="IPR049560">
    <property type="entry name" value="MeTrfase_RsmB-F_NOP2_cat"/>
</dbReference>
<dbReference type="Pfam" id="PF01189">
    <property type="entry name" value="Methyltr_RsmB-F"/>
    <property type="match status" value="1"/>
</dbReference>
<dbReference type="PROSITE" id="PS51686">
    <property type="entry name" value="SAM_MT_RSMB_NOP"/>
    <property type="match status" value="1"/>
</dbReference>
<accession>A0A3B1DVH1</accession>
<dbReference type="GO" id="GO:0008173">
    <property type="term" value="F:RNA methyltransferase activity"/>
    <property type="evidence" value="ECO:0007669"/>
    <property type="project" value="InterPro"/>
</dbReference>
<evidence type="ECO:0000256" key="4">
    <source>
        <dbReference type="ARBA" id="ARBA00022884"/>
    </source>
</evidence>
<dbReference type="AlphaFoldDB" id="A0A3B1DVH1"/>
<feature type="domain" description="SAM-dependent MTase RsmB/NOP-type" evidence="5">
    <location>
        <begin position="1"/>
        <end position="95"/>
    </location>
</feature>
<dbReference type="InterPro" id="IPR023267">
    <property type="entry name" value="RCMT"/>
</dbReference>
<proteinExistence type="predicted"/>
<dbReference type="InterPro" id="IPR029063">
    <property type="entry name" value="SAM-dependent_MTases_sf"/>
</dbReference>
<organism evidence="6">
    <name type="scientific">hydrothermal vent metagenome</name>
    <dbReference type="NCBI Taxonomy" id="652676"/>
    <lineage>
        <taxon>unclassified sequences</taxon>
        <taxon>metagenomes</taxon>
        <taxon>ecological metagenomes</taxon>
    </lineage>
</organism>
<dbReference type="Gene3D" id="3.40.50.150">
    <property type="entry name" value="Vaccinia Virus protein VP39"/>
    <property type="match status" value="1"/>
</dbReference>
<gene>
    <name evidence="6" type="ORF">MNBD_PLANCTO03-1988</name>
</gene>
<dbReference type="GO" id="GO:0001510">
    <property type="term" value="P:RNA methylation"/>
    <property type="evidence" value="ECO:0007669"/>
    <property type="project" value="InterPro"/>
</dbReference>
<feature type="non-terminal residue" evidence="6">
    <location>
        <position position="1"/>
    </location>
</feature>
<dbReference type="PANTHER" id="PTHR22807">
    <property type="entry name" value="NOP2 YEAST -RELATED NOL1/NOP2/FMU SUN DOMAIN-CONTAINING"/>
    <property type="match status" value="1"/>
</dbReference>
<name>A0A3B1DVH1_9ZZZZ</name>